<reference evidence="3 4" key="1">
    <citation type="submission" date="2019-07" db="EMBL/GenBank/DDBJ databases">
        <title>Whole genome shotgun sequence of Brevifollis gellanilyticus NBRC 108608.</title>
        <authorList>
            <person name="Hosoyama A."/>
            <person name="Uohara A."/>
            <person name="Ohji S."/>
            <person name="Ichikawa N."/>
        </authorList>
    </citation>
    <scope>NUCLEOTIDE SEQUENCE [LARGE SCALE GENOMIC DNA]</scope>
    <source>
        <strain evidence="3 4">NBRC 108608</strain>
    </source>
</reference>
<dbReference type="Gene3D" id="3.60.21.10">
    <property type="match status" value="1"/>
</dbReference>
<dbReference type="SUPFAM" id="SSF56300">
    <property type="entry name" value="Metallo-dependent phosphatases"/>
    <property type="match status" value="1"/>
</dbReference>
<dbReference type="OrthoDB" id="188330at2"/>
<evidence type="ECO:0000313" key="3">
    <source>
        <dbReference type="EMBL" id="GEP41902.1"/>
    </source>
</evidence>
<feature type="chain" id="PRO_5022187797" description="Calcineurin-like phosphoesterase domain-containing protein" evidence="1">
    <location>
        <begin position="28"/>
        <end position="383"/>
    </location>
</feature>
<keyword evidence="4" id="KW-1185">Reference proteome</keyword>
<dbReference type="RefSeq" id="WP_146849417.1">
    <property type="nucleotide sequence ID" value="NZ_BKAG01000006.1"/>
</dbReference>
<dbReference type="InterPro" id="IPR006311">
    <property type="entry name" value="TAT_signal"/>
</dbReference>
<keyword evidence="1" id="KW-0732">Signal</keyword>
<dbReference type="InterPro" id="IPR004843">
    <property type="entry name" value="Calcineurin-like_PHP"/>
</dbReference>
<dbReference type="PROSITE" id="PS51318">
    <property type="entry name" value="TAT"/>
    <property type="match status" value="1"/>
</dbReference>
<dbReference type="PANTHER" id="PTHR43143">
    <property type="entry name" value="METALLOPHOSPHOESTERASE, CALCINEURIN SUPERFAMILY"/>
    <property type="match status" value="1"/>
</dbReference>
<evidence type="ECO:0000256" key="1">
    <source>
        <dbReference type="SAM" id="SignalP"/>
    </source>
</evidence>
<proteinExistence type="predicted"/>
<dbReference type="InterPro" id="IPR029052">
    <property type="entry name" value="Metallo-depent_PP-like"/>
</dbReference>
<accession>A0A512M592</accession>
<evidence type="ECO:0000259" key="2">
    <source>
        <dbReference type="Pfam" id="PF00149"/>
    </source>
</evidence>
<feature type="signal peptide" evidence="1">
    <location>
        <begin position="1"/>
        <end position="27"/>
    </location>
</feature>
<name>A0A512M592_9BACT</name>
<feature type="domain" description="Calcineurin-like phosphoesterase" evidence="2">
    <location>
        <begin position="35"/>
        <end position="268"/>
    </location>
</feature>
<organism evidence="3 4">
    <name type="scientific">Brevifollis gellanilyticus</name>
    <dbReference type="NCBI Taxonomy" id="748831"/>
    <lineage>
        <taxon>Bacteria</taxon>
        <taxon>Pseudomonadati</taxon>
        <taxon>Verrucomicrobiota</taxon>
        <taxon>Verrucomicrobiia</taxon>
        <taxon>Verrucomicrobiales</taxon>
        <taxon>Verrucomicrobiaceae</taxon>
    </lineage>
</organism>
<protein>
    <recommendedName>
        <fullName evidence="2">Calcineurin-like phosphoesterase domain-containing protein</fullName>
    </recommendedName>
</protein>
<dbReference type="PANTHER" id="PTHR43143:SF1">
    <property type="entry name" value="SERINE_THREONINE-PROTEIN PHOSPHATASE CPPED1"/>
    <property type="match status" value="1"/>
</dbReference>
<comment type="caution">
    <text evidence="3">The sequence shown here is derived from an EMBL/GenBank/DDBJ whole genome shotgun (WGS) entry which is preliminary data.</text>
</comment>
<dbReference type="AlphaFoldDB" id="A0A512M592"/>
<sequence>MNRTRRRFLRQALQASTALALPPVLKAADKKDAFSFVLLGDLHFDKLEHHDMKWLQEHKAGDLSQINNYTRITKDITPRLFATVKETLAALNQSPETRAAFVLQAGDLVEGLCGTEELSAVQNREALVFVESMKLGVPFVFTKGNHDVTGDGAVEAFKHVFHDFLTQQTSSFTGAGKIDSACYSIEHANAQFCFFDAYEKPSLEWLEAALAKRTAQHCFVTIHPPVVPYGARATWYLYNSERDKSRREKLLDLLGKNNAFVLGGHIHRFNTICRTTPGGGRFAQLAISSVVGNAEVKPDTELDGLKDYNGDQIRVEPKHSPETEAQRRAVYASEAPFVKSFAYADIPGHATISINGSQVQAVMYSGITRNVYKTVDLTKLLAS</sequence>
<dbReference type="GO" id="GO:0016787">
    <property type="term" value="F:hydrolase activity"/>
    <property type="evidence" value="ECO:0007669"/>
    <property type="project" value="InterPro"/>
</dbReference>
<evidence type="ECO:0000313" key="4">
    <source>
        <dbReference type="Proteomes" id="UP000321577"/>
    </source>
</evidence>
<dbReference type="Proteomes" id="UP000321577">
    <property type="component" value="Unassembled WGS sequence"/>
</dbReference>
<dbReference type="Pfam" id="PF00149">
    <property type="entry name" value="Metallophos"/>
    <property type="match status" value="1"/>
</dbReference>
<gene>
    <name evidence="3" type="ORF">BGE01nite_11930</name>
</gene>
<dbReference type="InterPro" id="IPR051918">
    <property type="entry name" value="STPP_CPPED1"/>
</dbReference>
<dbReference type="EMBL" id="BKAG01000006">
    <property type="protein sequence ID" value="GEP41902.1"/>
    <property type="molecule type" value="Genomic_DNA"/>
</dbReference>